<evidence type="ECO:0000313" key="3">
    <source>
        <dbReference type="Proteomes" id="UP000595823"/>
    </source>
</evidence>
<organism evidence="2 3">
    <name type="scientific">Salicibibacter cibarius</name>
    <dbReference type="NCBI Taxonomy" id="2743000"/>
    <lineage>
        <taxon>Bacteria</taxon>
        <taxon>Bacillati</taxon>
        <taxon>Bacillota</taxon>
        <taxon>Bacilli</taxon>
        <taxon>Bacillales</taxon>
        <taxon>Bacillaceae</taxon>
        <taxon>Salicibibacter</taxon>
    </lineage>
</organism>
<dbReference type="RefSeq" id="WP_200123582.1">
    <property type="nucleotide sequence ID" value="NZ_CP054705.1"/>
</dbReference>
<keyword evidence="3" id="KW-1185">Reference proteome</keyword>
<protein>
    <recommendedName>
        <fullName evidence="4">DUF340 domain-containing protein</fullName>
    </recommendedName>
</protein>
<proteinExistence type="predicted"/>
<name>A0A7T6Z486_9BACI</name>
<dbReference type="AlphaFoldDB" id="A0A7T6Z486"/>
<feature type="transmembrane region" description="Helical" evidence="1">
    <location>
        <begin position="89"/>
        <end position="107"/>
    </location>
</feature>
<keyword evidence="1" id="KW-0472">Membrane</keyword>
<feature type="transmembrane region" description="Helical" evidence="1">
    <location>
        <begin position="34"/>
        <end position="52"/>
    </location>
</feature>
<gene>
    <name evidence="2" type="ORF">HUG15_13360</name>
</gene>
<feature type="transmembrane region" description="Helical" evidence="1">
    <location>
        <begin position="7"/>
        <end position="28"/>
    </location>
</feature>
<dbReference type="EMBL" id="CP054705">
    <property type="protein sequence ID" value="QQK76452.1"/>
    <property type="molecule type" value="Genomic_DNA"/>
</dbReference>
<reference evidence="2 3" key="1">
    <citation type="submission" date="2020-06" db="EMBL/GenBank/DDBJ databases">
        <title>Genomic analysis of Salicibibacter sp. NKC5-3.</title>
        <authorList>
            <person name="Oh Y.J."/>
        </authorList>
    </citation>
    <scope>NUCLEOTIDE SEQUENCE [LARGE SCALE GENOMIC DNA]</scope>
    <source>
        <strain evidence="2 3">NKC5-3</strain>
    </source>
</reference>
<accession>A0A7T6Z486</accession>
<keyword evidence="1" id="KW-0812">Transmembrane</keyword>
<dbReference type="KEGG" id="scia:HUG15_13360"/>
<dbReference type="Proteomes" id="UP000595823">
    <property type="component" value="Chromosome"/>
</dbReference>
<evidence type="ECO:0000256" key="1">
    <source>
        <dbReference type="SAM" id="Phobius"/>
    </source>
</evidence>
<evidence type="ECO:0000313" key="2">
    <source>
        <dbReference type="EMBL" id="QQK76452.1"/>
    </source>
</evidence>
<evidence type="ECO:0008006" key="4">
    <source>
        <dbReference type="Google" id="ProtNLM"/>
    </source>
</evidence>
<feature type="transmembrane region" description="Helical" evidence="1">
    <location>
        <begin position="59"/>
        <end position="77"/>
    </location>
</feature>
<sequence length="150" mass="16060">MLKNIQEWSVVLVIVGVIVVLGNWLGFGVMPFEAIPGMLILVLICLAGLFIGKILPFNLPSMIYIAVLGVIVSLPATPGSEYVVHATDQIDMLAITTPVLAFAGIAIGRRWADFRKLGWRVIVVGFCVLSGTFLGSAIIAEIVLQVQGIV</sequence>
<keyword evidence="1" id="KW-1133">Transmembrane helix</keyword>
<feature type="transmembrane region" description="Helical" evidence="1">
    <location>
        <begin position="119"/>
        <end position="144"/>
    </location>
</feature>